<dbReference type="Proteomes" id="UP001221009">
    <property type="component" value="Chromosome"/>
</dbReference>
<dbReference type="EMBL" id="CYYK01000010">
    <property type="protein sequence ID" value="CUO70398.1"/>
    <property type="molecule type" value="Genomic_DNA"/>
</dbReference>
<dbReference type="AlphaFoldDB" id="A0A174HAZ8"/>
<accession>A0A174HAZ8</accession>
<evidence type="ECO:0000313" key="2">
    <source>
        <dbReference type="EMBL" id="CUM81245.1"/>
    </source>
</evidence>
<evidence type="ECO:0000313" key="4">
    <source>
        <dbReference type="EMBL" id="MDB9003426.1"/>
    </source>
</evidence>
<name>A0A174HAZ8_PARDI</name>
<reference evidence="7 8" key="1">
    <citation type="submission" date="2015-09" db="EMBL/GenBank/DDBJ databases">
        <authorList>
            <consortium name="Pathogen Informatics"/>
        </authorList>
    </citation>
    <scope>NUCLEOTIDE SEQUENCE [LARGE SCALE GENOMIC DNA]</scope>
    <source>
        <strain evidence="3 7">2789STDY5608822</strain>
        <strain evidence="2 8">2789STDY5608872</strain>
    </source>
</reference>
<dbReference type="EMBL" id="CYXP01000001">
    <property type="protein sequence ID" value="CUM81245.1"/>
    <property type="molecule type" value="Genomic_DNA"/>
</dbReference>
<evidence type="ECO:0000313" key="6">
    <source>
        <dbReference type="EMBL" id="WET65727.1"/>
    </source>
</evidence>
<proteinExistence type="predicted"/>
<reference evidence="4" key="2">
    <citation type="submission" date="2023-01" db="EMBL/GenBank/DDBJ databases">
        <title>Human gut microbiome strain richness.</title>
        <authorList>
            <person name="Chen-Liaw A."/>
        </authorList>
    </citation>
    <scope>NUCLEOTIDE SEQUENCE</scope>
    <source>
        <strain evidence="5">D35st1_E5_D35t1_190705</strain>
        <strain evidence="4">RTP21484st1_E5_RTP21484_190118</strain>
    </source>
</reference>
<evidence type="ECO:0000313" key="7">
    <source>
        <dbReference type="Proteomes" id="UP000095455"/>
    </source>
</evidence>
<dbReference type="RefSeq" id="WP_005856488.1">
    <property type="nucleotide sequence ID" value="NZ_BQOC01000001.1"/>
</dbReference>
<dbReference type="EMBL" id="JAQMPJ010000001">
    <property type="protein sequence ID" value="MDB9003426.1"/>
    <property type="molecule type" value="Genomic_DNA"/>
</dbReference>
<keyword evidence="1" id="KW-0175">Coiled coil</keyword>
<dbReference type="Proteomes" id="UP001211522">
    <property type="component" value="Unassembled WGS sequence"/>
</dbReference>
<organism evidence="2 8">
    <name type="scientific">Parabacteroides distasonis</name>
    <dbReference type="NCBI Taxonomy" id="823"/>
    <lineage>
        <taxon>Bacteria</taxon>
        <taxon>Pseudomonadati</taxon>
        <taxon>Bacteroidota</taxon>
        <taxon>Bacteroidia</taxon>
        <taxon>Bacteroidales</taxon>
        <taxon>Tannerellaceae</taxon>
        <taxon>Parabacteroides</taxon>
    </lineage>
</organism>
<dbReference type="EMBL" id="JAQMPX010000076">
    <property type="protein sequence ID" value="MDB9139104.1"/>
    <property type="molecule type" value="Genomic_DNA"/>
</dbReference>
<dbReference type="Proteomes" id="UP000095455">
    <property type="component" value="Unassembled WGS sequence"/>
</dbReference>
<dbReference type="Proteomes" id="UP001210126">
    <property type="component" value="Unassembled WGS sequence"/>
</dbReference>
<sequence>MEKEKNSKITREEALRRLETARKLKREYVAKLEKEMKEEFKKRTGQEATYFEVW</sequence>
<evidence type="ECO:0000256" key="1">
    <source>
        <dbReference type="SAM" id="Coils"/>
    </source>
</evidence>
<feature type="coiled-coil region" evidence="1">
    <location>
        <begin position="11"/>
        <end position="38"/>
    </location>
</feature>
<evidence type="ECO:0000313" key="8">
    <source>
        <dbReference type="Proteomes" id="UP000095591"/>
    </source>
</evidence>
<dbReference type="EMBL" id="CP120353">
    <property type="protein sequence ID" value="WET65727.1"/>
    <property type="molecule type" value="Genomic_DNA"/>
</dbReference>
<evidence type="ECO:0000313" key="5">
    <source>
        <dbReference type="EMBL" id="MDB9139104.1"/>
    </source>
</evidence>
<dbReference type="Proteomes" id="UP000095591">
    <property type="component" value="Unassembled WGS sequence"/>
</dbReference>
<reference evidence="6" key="3">
    <citation type="submission" date="2023-03" db="EMBL/GenBank/DDBJ databases">
        <title>Parabacteroides distasonis, a bacteria resistant against UC.</title>
        <authorList>
            <person name="Dai W."/>
        </authorList>
    </citation>
    <scope>NUCLEOTIDE SEQUENCE</scope>
    <source>
        <strain evidence="6">F1-28</strain>
    </source>
</reference>
<evidence type="ECO:0000313" key="3">
    <source>
        <dbReference type="EMBL" id="CUO70398.1"/>
    </source>
</evidence>
<gene>
    <name evidence="3" type="ORF">ERS852380_02906</name>
    <name evidence="2" type="ORF">ERS852429_00691</name>
    <name evidence="6" type="ORF">P2T59_06990</name>
    <name evidence="4" type="ORF">PN599_00215</name>
    <name evidence="5" type="ORF">PN612_11365</name>
</gene>
<protein>
    <submittedName>
        <fullName evidence="2">Uncharacterized protein</fullName>
    </submittedName>
</protein>